<evidence type="ECO:0000313" key="1">
    <source>
        <dbReference type="EMBL" id="CAG8483114.1"/>
    </source>
</evidence>
<keyword evidence="2" id="KW-1185">Reference proteome</keyword>
<reference evidence="1" key="1">
    <citation type="submission" date="2021-06" db="EMBL/GenBank/DDBJ databases">
        <authorList>
            <person name="Kallberg Y."/>
            <person name="Tangrot J."/>
            <person name="Rosling A."/>
        </authorList>
    </citation>
    <scope>NUCLEOTIDE SEQUENCE</scope>
    <source>
        <strain evidence="1">87-6 pot B 2015</strain>
    </source>
</reference>
<dbReference type="EMBL" id="CAJVPP010000443">
    <property type="protein sequence ID" value="CAG8483114.1"/>
    <property type="molecule type" value="Genomic_DNA"/>
</dbReference>
<dbReference type="Proteomes" id="UP000789375">
    <property type="component" value="Unassembled WGS sequence"/>
</dbReference>
<accession>A0A9N8WAH9</accession>
<evidence type="ECO:0000313" key="2">
    <source>
        <dbReference type="Proteomes" id="UP000789375"/>
    </source>
</evidence>
<dbReference type="AlphaFoldDB" id="A0A9N8WAH9"/>
<comment type="caution">
    <text evidence="1">The sequence shown here is derived from an EMBL/GenBank/DDBJ whole genome shotgun (WGS) entry which is preliminary data.</text>
</comment>
<gene>
    <name evidence="1" type="ORF">FMOSSE_LOCUS3130</name>
</gene>
<feature type="non-terminal residue" evidence="1">
    <location>
        <position position="47"/>
    </location>
</feature>
<name>A0A9N8WAH9_FUNMO</name>
<proteinExistence type="predicted"/>
<sequence>MQIVIEDCFNIDENSNDKTVFELETFEFNEIDITYKFNSDSNFSEFK</sequence>
<protein>
    <submittedName>
        <fullName evidence="1">11577_t:CDS:1</fullName>
    </submittedName>
</protein>
<organism evidence="1 2">
    <name type="scientific">Funneliformis mosseae</name>
    <name type="common">Endomycorrhizal fungus</name>
    <name type="synonym">Glomus mosseae</name>
    <dbReference type="NCBI Taxonomy" id="27381"/>
    <lineage>
        <taxon>Eukaryota</taxon>
        <taxon>Fungi</taxon>
        <taxon>Fungi incertae sedis</taxon>
        <taxon>Mucoromycota</taxon>
        <taxon>Glomeromycotina</taxon>
        <taxon>Glomeromycetes</taxon>
        <taxon>Glomerales</taxon>
        <taxon>Glomeraceae</taxon>
        <taxon>Funneliformis</taxon>
    </lineage>
</organism>